<dbReference type="GO" id="GO:0008270">
    <property type="term" value="F:zinc ion binding"/>
    <property type="evidence" value="ECO:0007669"/>
    <property type="project" value="InterPro"/>
</dbReference>
<dbReference type="InterPro" id="IPR036291">
    <property type="entry name" value="NAD(P)-bd_dom_sf"/>
</dbReference>
<proteinExistence type="inferred from homology"/>
<evidence type="ECO:0000313" key="10">
    <source>
        <dbReference type="Proteomes" id="UP001224674"/>
    </source>
</evidence>
<dbReference type="Gene3D" id="3.40.50.720">
    <property type="entry name" value="NAD(P)-binding Rossmann-like Domain"/>
    <property type="match status" value="1"/>
</dbReference>
<dbReference type="InterPro" id="IPR013149">
    <property type="entry name" value="ADH-like_C"/>
</dbReference>
<dbReference type="SUPFAM" id="SSF50129">
    <property type="entry name" value="GroES-like"/>
    <property type="match status" value="1"/>
</dbReference>
<evidence type="ECO:0000259" key="7">
    <source>
        <dbReference type="Pfam" id="PF00107"/>
    </source>
</evidence>
<dbReference type="GeneID" id="83696285"/>
<dbReference type="Pfam" id="PF08240">
    <property type="entry name" value="ADH_N"/>
    <property type="match status" value="1"/>
</dbReference>
<keyword evidence="10" id="KW-1185">Reference proteome</keyword>
<dbReference type="AlphaFoldDB" id="A0AAJ6AR04"/>
<comment type="cofactor">
    <cofactor evidence="1 6">
        <name>Zn(2+)</name>
        <dbReference type="ChEBI" id="CHEBI:29105"/>
    </cofactor>
</comment>
<evidence type="ECO:0000259" key="8">
    <source>
        <dbReference type="Pfam" id="PF08240"/>
    </source>
</evidence>
<keyword evidence="3 6" id="KW-0479">Metal-binding</keyword>
<gene>
    <name evidence="9" type="ORF">QDX21_10650</name>
</gene>
<dbReference type="SUPFAM" id="SSF51735">
    <property type="entry name" value="NAD(P)-binding Rossmann-fold domains"/>
    <property type="match status" value="1"/>
</dbReference>
<feature type="domain" description="Alcohol dehydrogenase-like N-terminal" evidence="8">
    <location>
        <begin position="24"/>
        <end position="146"/>
    </location>
</feature>
<organism evidence="9 10">
    <name type="scientific">Auritidibacter ignavus</name>
    <dbReference type="NCBI Taxonomy" id="678932"/>
    <lineage>
        <taxon>Bacteria</taxon>
        <taxon>Bacillati</taxon>
        <taxon>Actinomycetota</taxon>
        <taxon>Actinomycetes</taxon>
        <taxon>Micrococcales</taxon>
        <taxon>Micrococcaceae</taxon>
        <taxon>Auritidibacter</taxon>
    </lineage>
</organism>
<dbReference type="CDD" id="cd08233">
    <property type="entry name" value="butanediol_DH_like"/>
    <property type="match status" value="1"/>
</dbReference>
<evidence type="ECO:0000256" key="1">
    <source>
        <dbReference type="ARBA" id="ARBA00001947"/>
    </source>
</evidence>
<dbReference type="Proteomes" id="UP001224674">
    <property type="component" value="Chromosome"/>
</dbReference>
<dbReference type="InterPro" id="IPR011032">
    <property type="entry name" value="GroES-like_sf"/>
</dbReference>
<evidence type="ECO:0000256" key="3">
    <source>
        <dbReference type="ARBA" id="ARBA00022723"/>
    </source>
</evidence>
<evidence type="ECO:0000256" key="4">
    <source>
        <dbReference type="ARBA" id="ARBA00022833"/>
    </source>
</evidence>
<evidence type="ECO:0000256" key="2">
    <source>
        <dbReference type="ARBA" id="ARBA00008072"/>
    </source>
</evidence>
<evidence type="ECO:0000313" key="9">
    <source>
        <dbReference type="EMBL" id="WGH94540.1"/>
    </source>
</evidence>
<feature type="domain" description="Alcohol dehydrogenase-like C-terminal" evidence="7">
    <location>
        <begin position="184"/>
        <end position="312"/>
    </location>
</feature>
<sequence length="358" mass="37697">MKAVLYYGKEDLRNEEIDEPELVPGTVKIAPAYNGICGSDLSLYFNGPVPPAPTADEKHPLTGDTLPIVFGHEFSGVVTEVADDVEGISPGDHVAVEPVIVCGECFPCQSGQYNLCTKAGCHGISGNGGGLAEQLVVDKQWVHPVGDLPLDQAALIEPLSVALHAVKKSGVESGQTAVVGGMGPVGQLVAAVLKARGVHVIASEVSAKRKEFAKKAGYVDAVIDPTEEDLVDYVKDKTDNAGAAVAFDCAGAQVVFEQMLDSLGAGGHLEVVAVHTKAVDLDITNKLTLSEHSVGASFGYAGDHEEAIELVKSGKVNLEQFISSVIKPEDIVEKGFNQLRDHADEEVKILVEVNAQDK</sequence>
<dbReference type="InterPro" id="IPR002328">
    <property type="entry name" value="ADH_Zn_CS"/>
</dbReference>
<dbReference type="RefSeq" id="WP_122549193.1">
    <property type="nucleotide sequence ID" value="NZ_CP122563.1"/>
</dbReference>
<name>A0AAJ6AR04_9MICC</name>
<protein>
    <submittedName>
        <fullName evidence="9">2,3-butanediol dehydrogenase</fullName>
    </submittedName>
</protein>
<dbReference type="EMBL" id="CP122566">
    <property type="protein sequence ID" value="WGH94540.1"/>
    <property type="molecule type" value="Genomic_DNA"/>
</dbReference>
<accession>A0AAJ6AR04</accession>
<dbReference type="Pfam" id="PF00107">
    <property type="entry name" value="ADH_zinc_N"/>
    <property type="match status" value="1"/>
</dbReference>
<dbReference type="GO" id="GO:0016491">
    <property type="term" value="F:oxidoreductase activity"/>
    <property type="evidence" value="ECO:0007669"/>
    <property type="project" value="UniProtKB-KW"/>
</dbReference>
<dbReference type="PANTHER" id="PTHR43161:SF23">
    <property type="entry name" value="(R,R)-BUTANEDIOL DEHYDROGENASE-RELATED"/>
    <property type="match status" value="1"/>
</dbReference>
<evidence type="ECO:0000256" key="5">
    <source>
        <dbReference type="ARBA" id="ARBA00023002"/>
    </source>
</evidence>
<keyword evidence="5" id="KW-0560">Oxidoreductase</keyword>
<evidence type="ECO:0000256" key="6">
    <source>
        <dbReference type="RuleBase" id="RU361277"/>
    </source>
</evidence>
<keyword evidence="4 6" id="KW-0862">Zinc</keyword>
<dbReference type="PANTHER" id="PTHR43161">
    <property type="entry name" value="SORBITOL DEHYDROGENASE"/>
    <property type="match status" value="1"/>
</dbReference>
<reference evidence="9 10" key="1">
    <citation type="submission" date="2023-03" db="EMBL/GenBank/DDBJ databases">
        <title>Complete genome sequences of several Auritidibacter ignavus strains isolated from ear infections.</title>
        <authorList>
            <person name="Baehr T."/>
            <person name="Baumhoegger A.M."/>
        </authorList>
    </citation>
    <scope>NUCLEOTIDE SEQUENCE [LARGE SCALE GENOMIC DNA]</scope>
    <source>
        <strain evidence="9 10">BABAE-6</strain>
    </source>
</reference>
<dbReference type="InterPro" id="IPR013154">
    <property type="entry name" value="ADH-like_N"/>
</dbReference>
<comment type="similarity">
    <text evidence="2 6">Belongs to the zinc-containing alcohol dehydrogenase family.</text>
</comment>
<dbReference type="PROSITE" id="PS00059">
    <property type="entry name" value="ADH_ZINC"/>
    <property type="match status" value="1"/>
</dbReference>
<dbReference type="Gene3D" id="3.90.180.10">
    <property type="entry name" value="Medium-chain alcohol dehydrogenases, catalytic domain"/>
    <property type="match status" value="1"/>
</dbReference>